<keyword evidence="3" id="KW-0808">Transferase</keyword>
<dbReference type="GO" id="GO:0000245">
    <property type="term" value="P:spliceosomal complex assembly"/>
    <property type="evidence" value="ECO:0007669"/>
    <property type="project" value="TreeGrafter"/>
</dbReference>
<accession>A0A6A6QMJ0</accession>
<evidence type="ECO:0000256" key="8">
    <source>
        <dbReference type="ARBA" id="ARBA00048679"/>
    </source>
</evidence>
<evidence type="ECO:0000256" key="9">
    <source>
        <dbReference type="PROSITE-ProRule" id="PRU10141"/>
    </source>
</evidence>
<dbReference type="InterPro" id="IPR017441">
    <property type="entry name" value="Protein_kinase_ATP_BS"/>
</dbReference>
<dbReference type="PROSITE" id="PS50011">
    <property type="entry name" value="PROTEIN_KINASE_DOM"/>
    <property type="match status" value="1"/>
</dbReference>
<keyword evidence="12" id="KW-1185">Reference proteome</keyword>
<evidence type="ECO:0000256" key="5">
    <source>
        <dbReference type="ARBA" id="ARBA00022777"/>
    </source>
</evidence>
<feature type="binding site" evidence="9">
    <location>
        <position position="108"/>
    </location>
    <ligand>
        <name>ATP</name>
        <dbReference type="ChEBI" id="CHEBI:30616"/>
    </ligand>
</feature>
<dbReference type="EMBL" id="MU004193">
    <property type="protein sequence ID" value="KAF2492953.1"/>
    <property type="molecule type" value="Genomic_DNA"/>
</dbReference>
<dbReference type="GO" id="GO:0004674">
    <property type="term" value="F:protein serine/threonine kinase activity"/>
    <property type="evidence" value="ECO:0007669"/>
    <property type="project" value="UniProtKB-KW"/>
</dbReference>
<evidence type="ECO:0000313" key="11">
    <source>
        <dbReference type="EMBL" id="KAF2492953.1"/>
    </source>
</evidence>
<comment type="catalytic activity">
    <reaction evidence="7">
        <text>L-threonyl-[protein] + ATP = O-phospho-L-threonyl-[protein] + ADP + H(+)</text>
        <dbReference type="Rhea" id="RHEA:46608"/>
        <dbReference type="Rhea" id="RHEA-COMP:11060"/>
        <dbReference type="Rhea" id="RHEA-COMP:11605"/>
        <dbReference type="ChEBI" id="CHEBI:15378"/>
        <dbReference type="ChEBI" id="CHEBI:30013"/>
        <dbReference type="ChEBI" id="CHEBI:30616"/>
        <dbReference type="ChEBI" id="CHEBI:61977"/>
        <dbReference type="ChEBI" id="CHEBI:456216"/>
        <dbReference type="EC" id="2.7.11.1"/>
    </reaction>
</comment>
<evidence type="ECO:0000256" key="7">
    <source>
        <dbReference type="ARBA" id="ARBA00047899"/>
    </source>
</evidence>
<reference evidence="11" key="1">
    <citation type="journal article" date="2020" name="Stud. Mycol.">
        <title>101 Dothideomycetes genomes: a test case for predicting lifestyles and emergence of pathogens.</title>
        <authorList>
            <person name="Haridas S."/>
            <person name="Albert R."/>
            <person name="Binder M."/>
            <person name="Bloem J."/>
            <person name="Labutti K."/>
            <person name="Salamov A."/>
            <person name="Andreopoulos B."/>
            <person name="Baker S."/>
            <person name="Barry K."/>
            <person name="Bills G."/>
            <person name="Bluhm B."/>
            <person name="Cannon C."/>
            <person name="Castanera R."/>
            <person name="Culley D."/>
            <person name="Daum C."/>
            <person name="Ezra D."/>
            <person name="Gonzalez J."/>
            <person name="Henrissat B."/>
            <person name="Kuo A."/>
            <person name="Liang C."/>
            <person name="Lipzen A."/>
            <person name="Lutzoni F."/>
            <person name="Magnuson J."/>
            <person name="Mondo S."/>
            <person name="Nolan M."/>
            <person name="Ohm R."/>
            <person name="Pangilinan J."/>
            <person name="Park H.-J."/>
            <person name="Ramirez L."/>
            <person name="Alfaro M."/>
            <person name="Sun H."/>
            <person name="Tritt A."/>
            <person name="Yoshinaga Y."/>
            <person name="Zwiers L.-H."/>
            <person name="Turgeon B."/>
            <person name="Goodwin S."/>
            <person name="Spatafora J."/>
            <person name="Crous P."/>
            <person name="Grigoriev I."/>
        </authorList>
    </citation>
    <scope>NUCLEOTIDE SEQUENCE</scope>
    <source>
        <strain evidence="11">CBS 269.34</strain>
    </source>
</reference>
<gene>
    <name evidence="11" type="ORF">BU16DRAFT_94620</name>
</gene>
<dbReference type="GO" id="GO:0005524">
    <property type="term" value="F:ATP binding"/>
    <property type="evidence" value="ECO:0007669"/>
    <property type="project" value="UniProtKB-UniRule"/>
</dbReference>
<dbReference type="InterPro" id="IPR051334">
    <property type="entry name" value="SRPK"/>
</dbReference>
<evidence type="ECO:0000256" key="3">
    <source>
        <dbReference type="ARBA" id="ARBA00022679"/>
    </source>
</evidence>
<dbReference type="SMART" id="SM00220">
    <property type="entry name" value="S_TKc"/>
    <property type="match status" value="1"/>
</dbReference>
<evidence type="ECO:0000256" key="4">
    <source>
        <dbReference type="ARBA" id="ARBA00022741"/>
    </source>
</evidence>
<organism evidence="11 12">
    <name type="scientific">Lophium mytilinum</name>
    <dbReference type="NCBI Taxonomy" id="390894"/>
    <lineage>
        <taxon>Eukaryota</taxon>
        <taxon>Fungi</taxon>
        <taxon>Dikarya</taxon>
        <taxon>Ascomycota</taxon>
        <taxon>Pezizomycotina</taxon>
        <taxon>Dothideomycetes</taxon>
        <taxon>Pleosporomycetidae</taxon>
        <taxon>Mytilinidiales</taxon>
        <taxon>Mytilinidiaceae</taxon>
        <taxon>Lophium</taxon>
    </lineage>
</organism>
<proteinExistence type="predicted"/>
<dbReference type="Gene3D" id="3.30.200.20">
    <property type="entry name" value="Phosphorylase Kinase, domain 1"/>
    <property type="match status" value="1"/>
</dbReference>
<comment type="catalytic activity">
    <reaction evidence="8">
        <text>L-seryl-[protein] + ATP = O-phospho-L-seryl-[protein] + ADP + H(+)</text>
        <dbReference type="Rhea" id="RHEA:17989"/>
        <dbReference type="Rhea" id="RHEA-COMP:9863"/>
        <dbReference type="Rhea" id="RHEA-COMP:11604"/>
        <dbReference type="ChEBI" id="CHEBI:15378"/>
        <dbReference type="ChEBI" id="CHEBI:29999"/>
        <dbReference type="ChEBI" id="CHEBI:30616"/>
        <dbReference type="ChEBI" id="CHEBI:83421"/>
        <dbReference type="ChEBI" id="CHEBI:456216"/>
        <dbReference type="EC" id="2.7.11.1"/>
    </reaction>
</comment>
<dbReference type="InterPro" id="IPR000719">
    <property type="entry name" value="Prot_kinase_dom"/>
</dbReference>
<dbReference type="PANTHER" id="PTHR47634">
    <property type="entry name" value="PROTEIN KINASE DOMAIN-CONTAINING PROTEIN-RELATED"/>
    <property type="match status" value="1"/>
</dbReference>
<evidence type="ECO:0000256" key="2">
    <source>
        <dbReference type="ARBA" id="ARBA00022527"/>
    </source>
</evidence>
<evidence type="ECO:0000256" key="6">
    <source>
        <dbReference type="ARBA" id="ARBA00022840"/>
    </source>
</evidence>
<dbReference type="SUPFAM" id="SSF56112">
    <property type="entry name" value="Protein kinase-like (PK-like)"/>
    <property type="match status" value="1"/>
</dbReference>
<dbReference type="GO" id="GO:0050684">
    <property type="term" value="P:regulation of mRNA processing"/>
    <property type="evidence" value="ECO:0007669"/>
    <property type="project" value="TreeGrafter"/>
</dbReference>
<keyword evidence="5 11" id="KW-0418">Kinase</keyword>
<protein>
    <recommendedName>
        <fullName evidence="1">non-specific serine/threonine protein kinase</fullName>
        <ecNumber evidence="1">2.7.11.1</ecNumber>
    </recommendedName>
</protein>
<dbReference type="Pfam" id="PF00069">
    <property type="entry name" value="Pkinase"/>
    <property type="match status" value="2"/>
</dbReference>
<feature type="domain" description="Protein kinase" evidence="10">
    <location>
        <begin position="79"/>
        <end position="432"/>
    </location>
</feature>
<keyword evidence="4 9" id="KW-0547">Nucleotide-binding</keyword>
<dbReference type="Gene3D" id="1.10.510.10">
    <property type="entry name" value="Transferase(Phosphotransferase) domain 1"/>
    <property type="match status" value="1"/>
</dbReference>
<dbReference type="Proteomes" id="UP000799750">
    <property type="component" value="Unassembled WGS sequence"/>
</dbReference>
<dbReference type="EC" id="2.7.11.1" evidence="1"/>
<evidence type="ECO:0000256" key="1">
    <source>
        <dbReference type="ARBA" id="ARBA00012513"/>
    </source>
</evidence>
<evidence type="ECO:0000313" key="12">
    <source>
        <dbReference type="Proteomes" id="UP000799750"/>
    </source>
</evidence>
<dbReference type="InterPro" id="IPR011009">
    <property type="entry name" value="Kinase-like_dom_sf"/>
</dbReference>
<dbReference type="OrthoDB" id="5979581at2759"/>
<name>A0A6A6QMJ0_9PEZI</name>
<dbReference type="PANTHER" id="PTHR47634:SF9">
    <property type="entry name" value="PROTEIN KINASE DOMAIN-CONTAINING PROTEIN-RELATED"/>
    <property type="match status" value="1"/>
</dbReference>
<evidence type="ECO:0000259" key="10">
    <source>
        <dbReference type="PROSITE" id="PS50011"/>
    </source>
</evidence>
<keyword evidence="6 9" id="KW-0067">ATP-binding</keyword>
<sequence>MYRSGLRARFLIKKNWNSRAQENASKAFNSRPFSRTFAGTAGINQFTHTCGIDAEPLHRYRVGGYHPIALGDLFKDGRYKILHKLGWGGYSTVWAAKDLRNQEYVALKVSTSEIHDKSRELNVLRTLAGLNSEEIGSRHVMQLLDHFQIEGPNGNHECLVLEFLGPSITDVLEVRFHDERLPGTLAKMSAQQALIGLAYLHKYGIGHGDLHTRNLSFVIPSLHTLTEAELLQKLRNPEIGAVTRKDGKPLEPSLPAYLVRPTFYPTDVSLSQQQIKIIDFGESFFSNNDVPLMLHTPLCVRAPEVIFGEKLDYRVDLWSAGCMIFELVIGQPPIDSIMATPVTVVQQMLETASDELPERWQQKWRTMDSAWTGDKTENNLQEWLEETYFDGVRKEDLTREDIIKVGTLVSRLLRFEPSTRASAQEILQDPWFGDK</sequence>
<dbReference type="AlphaFoldDB" id="A0A6A6QMJ0"/>
<dbReference type="PROSITE" id="PS00107">
    <property type="entry name" value="PROTEIN_KINASE_ATP"/>
    <property type="match status" value="1"/>
</dbReference>
<keyword evidence="2" id="KW-0723">Serine/threonine-protein kinase</keyword>